<gene>
    <name evidence="2" type="ORF">A7X83_01070</name>
</gene>
<reference evidence="2 3" key="1">
    <citation type="submission" date="2016-05" db="EMBL/GenBank/DDBJ databases">
        <authorList>
            <person name="Lavstsen T."/>
            <person name="Jespersen J.S."/>
        </authorList>
    </citation>
    <scope>NUCLEOTIDE SEQUENCE [LARGE SCALE GENOMIC DNA]</scope>
    <source>
        <strain evidence="2 3">SM-5815</strain>
    </source>
</reference>
<protein>
    <recommendedName>
        <fullName evidence="4">Cold-shock protein</fullName>
    </recommendedName>
</protein>
<dbReference type="EMBL" id="LXXM01000182">
    <property type="protein sequence ID" value="PZS90842.1"/>
    <property type="molecule type" value="Genomic_DNA"/>
</dbReference>
<accession>A0A2W6K6K6</accession>
<organism evidence="2 3">
    <name type="scientific">Stenotrophomonas maltophilia</name>
    <name type="common">Pseudomonas maltophilia</name>
    <name type="synonym">Xanthomonas maltophilia</name>
    <dbReference type="NCBI Taxonomy" id="40324"/>
    <lineage>
        <taxon>Bacteria</taxon>
        <taxon>Pseudomonadati</taxon>
        <taxon>Pseudomonadota</taxon>
        <taxon>Gammaproteobacteria</taxon>
        <taxon>Lysobacterales</taxon>
        <taxon>Lysobacteraceae</taxon>
        <taxon>Stenotrophomonas</taxon>
        <taxon>Stenotrophomonas maltophilia group</taxon>
    </lineage>
</organism>
<comment type="caution">
    <text evidence="2">The sequence shown here is derived from an EMBL/GenBank/DDBJ whole genome shotgun (WGS) entry which is preliminary data.</text>
</comment>
<feature type="chain" id="PRO_5016180717" description="Cold-shock protein" evidence="1">
    <location>
        <begin position="20"/>
        <end position="156"/>
    </location>
</feature>
<name>A0A2W6K6K6_STEMA</name>
<sequence>MVWHRWAALVLCIASLVAAQRQLSARPIPSPLAFKSISGERYSQLRRQAIQFVEARPRQGFQFVERYEDGAFQIHCRGVPVLWLERRSQHLLMQASLDAKQRASDALLLRALLQRQLQPLDYLEQVFAGVPEPVLMDRVLAILAGGLPDGARCVTE</sequence>
<feature type="signal peptide" evidence="1">
    <location>
        <begin position="1"/>
        <end position="19"/>
    </location>
</feature>
<evidence type="ECO:0008006" key="4">
    <source>
        <dbReference type="Google" id="ProtNLM"/>
    </source>
</evidence>
<dbReference type="RefSeq" id="WP_111112670.1">
    <property type="nucleotide sequence ID" value="NZ_LXXM01000182.1"/>
</dbReference>
<dbReference type="AlphaFoldDB" id="A0A2W6K6K6"/>
<keyword evidence="1" id="KW-0732">Signal</keyword>
<evidence type="ECO:0000313" key="2">
    <source>
        <dbReference type="EMBL" id="PZS90842.1"/>
    </source>
</evidence>
<proteinExistence type="predicted"/>
<evidence type="ECO:0000256" key="1">
    <source>
        <dbReference type="SAM" id="SignalP"/>
    </source>
</evidence>
<dbReference type="Proteomes" id="UP000249614">
    <property type="component" value="Unassembled WGS sequence"/>
</dbReference>
<evidence type="ECO:0000313" key="3">
    <source>
        <dbReference type="Proteomes" id="UP000249614"/>
    </source>
</evidence>